<dbReference type="SUPFAM" id="SSF53850">
    <property type="entry name" value="Periplasmic binding protein-like II"/>
    <property type="match status" value="1"/>
</dbReference>
<proteinExistence type="predicted"/>
<protein>
    <submittedName>
        <fullName evidence="2">Extracellular solute-binding protein</fullName>
    </submittedName>
</protein>
<dbReference type="Gene3D" id="3.40.190.10">
    <property type="entry name" value="Periplasmic binding protein-like II"/>
    <property type="match status" value="2"/>
</dbReference>
<dbReference type="Proteomes" id="UP000706031">
    <property type="component" value="Unassembled WGS sequence"/>
</dbReference>
<dbReference type="Pfam" id="PF01547">
    <property type="entry name" value="SBP_bac_1"/>
    <property type="match status" value="1"/>
</dbReference>
<organism evidence="2 3">
    <name type="scientific">Paenibacillus cucumis</name>
    <name type="common">ex Kampfer et al. 2016</name>
    <dbReference type="NCBI Taxonomy" id="1776858"/>
    <lineage>
        <taxon>Bacteria</taxon>
        <taxon>Bacillati</taxon>
        <taxon>Bacillota</taxon>
        <taxon>Bacilli</taxon>
        <taxon>Bacillales</taxon>
        <taxon>Paenibacillaceae</taxon>
        <taxon>Paenibacillus</taxon>
    </lineage>
</organism>
<dbReference type="PANTHER" id="PTHR43649:SF12">
    <property type="entry name" value="DIACETYLCHITOBIOSE BINDING PROTEIN DASA"/>
    <property type="match status" value="1"/>
</dbReference>
<evidence type="ECO:0000313" key="3">
    <source>
        <dbReference type="Proteomes" id="UP000706031"/>
    </source>
</evidence>
<comment type="caution">
    <text evidence="2">The sequence shown here is derived from an EMBL/GenBank/DDBJ whole genome shotgun (WGS) entry which is preliminary data.</text>
</comment>
<name>A0ABS7KKW6_9BACL</name>
<reference evidence="2 3" key="1">
    <citation type="submission" date="2020-08" db="EMBL/GenBank/DDBJ databases">
        <title>Fungal Genomes of the International Space Station.</title>
        <authorList>
            <person name="Seuylemezian A."/>
            <person name="Singh N.K."/>
            <person name="Wood J."/>
            <person name="Venkateswaran K."/>
        </authorList>
    </citation>
    <scope>NUCLEOTIDE SEQUENCE [LARGE SCALE GENOMIC DNA]</scope>
    <source>
        <strain evidence="2 3">S/N-304-OC-R4</strain>
    </source>
</reference>
<dbReference type="PANTHER" id="PTHR43649">
    <property type="entry name" value="ARABINOSE-BINDING PROTEIN-RELATED"/>
    <property type="match status" value="1"/>
</dbReference>
<dbReference type="InterPro" id="IPR006059">
    <property type="entry name" value="SBP"/>
</dbReference>
<keyword evidence="1" id="KW-0732">Signal</keyword>
<evidence type="ECO:0000256" key="1">
    <source>
        <dbReference type="SAM" id="SignalP"/>
    </source>
</evidence>
<feature type="chain" id="PRO_5045954628" evidence="1">
    <location>
        <begin position="27"/>
        <end position="547"/>
    </location>
</feature>
<dbReference type="InterPro" id="IPR050490">
    <property type="entry name" value="Bact_solute-bd_prot1"/>
</dbReference>
<dbReference type="EMBL" id="JACLIC010000025">
    <property type="protein sequence ID" value="MBY0204828.1"/>
    <property type="molecule type" value="Genomic_DNA"/>
</dbReference>
<keyword evidence="3" id="KW-1185">Reference proteome</keyword>
<evidence type="ECO:0000313" key="2">
    <source>
        <dbReference type="EMBL" id="MBY0204828.1"/>
    </source>
</evidence>
<dbReference type="PROSITE" id="PS51257">
    <property type="entry name" value="PROKAR_LIPOPROTEIN"/>
    <property type="match status" value="1"/>
</dbReference>
<sequence length="547" mass="61437">MNGLKRKPRKRIGKMILVMTMSAVLAACSSGAGTGPDVTEVGTKSAMESYKVGETFKATEPFNLSILYSDHPTYPYKKDWLLFKKISEMTGVTLEPTIVPMSDYPQKRSLLISSGDAPLVIPKTYPGEESAFVSSGAILPISDYIDLMPNFKDKIEKWKLEPELEGLRQEDGKYYVLPGLHEEVWPDYTLIIRTDIFKGNNIAIPTTWDELYTAAKKLKEIYPDSIPFSDRFKFNSTLGIAATGFGTKAGWGYGNGLTYKADQDEFVATATTPEYKELLTFFNKMVAEGLLDKESFTQDDDQATQKFVSGKSFIINGNSQTLVLHRNDMNKTLGEGNFSIAKITVPGGPKGQLMSGSRLENGVMISGKIKDSDNFKAILQFIDWLYYSDEGQEFAKWGVENETYTKEGGKRKLVNDINYNGLNPKGTKDLRVDFGFSGGVFAYGGTTDLLQSMFSEEELEFQKNMKETKEVIPAEPPIPYSSEDRERVTLMSTPLKDYTDQNTLKFIIGERKLSEYDTFLKELESQGLSNYVKMANDTYKTYKENKK</sequence>
<feature type="signal peptide" evidence="1">
    <location>
        <begin position="1"/>
        <end position="26"/>
    </location>
</feature>
<dbReference type="CDD" id="cd13583">
    <property type="entry name" value="PBP2_AlgQ_like_4"/>
    <property type="match status" value="1"/>
</dbReference>
<accession>A0ABS7KKW6</accession>
<gene>
    <name evidence="2" type="ORF">H7T88_16510</name>
</gene>